<name>A0A6I4WB33_9ACTN</name>
<reference evidence="1 2" key="1">
    <citation type="submission" date="2019-12" db="EMBL/GenBank/DDBJ databases">
        <title>Nocardia macrotermitis sp. nov. and Nocardia aurantia sp. nov., isolated from the gut of the fungus growing-termite Macrotermes natalensis.</title>
        <authorList>
            <person name="Christine B."/>
            <person name="Rene B."/>
        </authorList>
    </citation>
    <scope>NUCLEOTIDE SEQUENCE [LARGE SCALE GENOMIC DNA]</scope>
    <source>
        <strain evidence="1 2">DSM 102126</strain>
    </source>
</reference>
<dbReference type="RefSeq" id="WP_161105064.1">
    <property type="nucleotide sequence ID" value="NZ_JBHLYI010000003.1"/>
</dbReference>
<keyword evidence="2" id="KW-1185">Reference proteome</keyword>
<gene>
    <name evidence="1" type="ORF">GQ466_22945</name>
</gene>
<dbReference type="SUPFAM" id="SSF53474">
    <property type="entry name" value="alpha/beta-Hydrolases"/>
    <property type="match status" value="1"/>
</dbReference>
<dbReference type="OrthoDB" id="5192809at2"/>
<evidence type="ECO:0000313" key="1">
    <source>
        <dbReference type="EMBL" id="MXQ66878.1"/>
    </source>
</evidence>
<dbReference type="AlphaFoldDB" id="A0A6I4WB33"/>
<sequence length="173" mass="18040">MTPGTVVLLHAPSATAAVWADVPETLRTFGHDVVAPTVAAVPGPPYVARAALILAATDPASPLLLVAQGAAGPLLPALARAQRAAHRTIGGYLFVDAALPTPDRAHGTLPEDWPDAPCGYLRTHADRTSDTTTSLAAAREQAVRESRLRGWPVHEQTPPTTIAQALTTLITTL</sequence>
<dbReference type="InterPro" id="IPR029058">
    <property type="entry name" value="AB_hydrolase_fold"/>
</dbReference>
<dbReference type="Proteomes" id="UP000431901">
    <property type="component" value="Unassembled WGS sequence"/>
</dbReference>
<dbReference type="EMBL" id="WUTW01000005">
    <property type="protein sequence ID" value="MXQ66878.1"/>
    <property type="molecule type" value="Genomic_DNA"/>
</dbReference>
<accession>A0A6I4WB33</accession>
<evidence type="ECO:0008006" key="3">
    <source>
        <dbReference type="Google" id="ProtNLM"/>
    </source>
</evidence>
<proteinExistence type="predicted"/>
<comment type="caution">
    <text evidence="1">The sequence shown here is derived from an EMBL/GenBank/DDBJ whole genome shotgun (WGS) entry which is preliminary data.</text>
</comment>
<organism evidence="1 2">
    <name type="scientific">Actinomadura rayongensis</name>
    <dbReference type="NCBI Taxonomy" id="1429076"/>
    <lineage>
        <taxon>Bacteria</taxon>
        <taxon>Bacillati</taxon>
        <taxon>Actinomycetota</taxon>
        <taxon>Actinomycetes</taxon>
        <taxon>Streptosporangiales</taxon>
        <taxon>Thermomonosporaceae</taxon>
        <taxon>Actinomadura</taxon>
    </lineage>
</organism>
<evidence type="ECO:0000313" key="2">
    <source>
        <dbReference type="Proteomes" id="UP000431901"/>
    </source>
</evidence>
<protein>
    <recommendedName>
        <fullName evidence="3">Alpha/beta hydrolase</fullName>
    </recommendedName>
</protein>